<dbReference type="Gene3D" id="1.10.10.10">
    <property type="entry name" value="Winged helix-like DNA-binding domain superfamily/Winged helix DNA-binding domain"/>
    <property type="match status" value="1"/>
</dbReference>
<dbReference type="PANTHER" id="PTHR44846:SF17">
    <property type="entry name" value="GNTR-FAMILY TRANSCRIPTIONAL REGULATOR"/>
    <property type="match status" value="1"/>
</dbReference>
<dbReference type="CDD" id="cd07377">
    <property type="entry name" value="WHTH_GntR"/>
    <property type="match status" value="1"/>
</dbReference>
<dbReference type="GO" id="GO:0003700">
    <property type="term" value="F:DNA-binding transcription factor activity"/>
    <property type="evidence" value="ECO:0007669"/>
    <property type="project" value="InterPro"/>
</dbReference>
<evidence type="ECO:0000313" key="6">
    <source>
        <dbReference type="Proteomes" id="UP000198226"/>
    </source>
</evidence>
<dbReference type="PANTHER" id="PTHR44846">
    <property type="entry name" value="MANNOSYL-D-GLYCERATE TRANSPORT/METABOLISM SYSTEM REPRESSOR MNGR-RELATED"/>
    <property type="match status" value="1"/>
</dbReference>
<evidence type="ECO:0000256" key="2">
    <source>
        <dbReference type="ARBA" id="ARBA00023125"/>
    </source>
</evidence>
<protein>
    <submittedName>
        <fullName evidence="5">Regulatory protein, gntR family</fullName>
    </submittedName>
</protein>
<dbReference type="InterPro" id="IPR050679">
    <property type="entry name" value="Bact_HTH_transcr_reg"/>
</dbReference>
<feature type="domain" description="HTH gntR-type" evidence="4">
    <location>
        <begin position="9"/>
        <end position="77"/>
    </location>
</feature>
<dbReference type="GO" id="GO:0045892">
    <property type="term" value="P:negative regulation of DNA-templated transcription"/>
    <property type="evidence" value="ECO:0007669"/>
    <property type="project" value="TreeGrafter"/>
</dbReference>
<keyword evidence="1" id="KW-0805">Transcription regulation</keyword>
<dbReference type="InterPro" id="IPR000524">
    <property type="entry name" value="Tscrpt_reg_HTH_GntR"/>
</dbReference>
<dbReference type="InterPro" id="IPR036388">
    <property type="entry name" value="WH-like_DNA-bd_sf"/>
</dbReference>
<dbReference type="SUPFAM" id="SSF46785">
    <property type="entry name" value="Winged helix' DNA-binding domain"/>
    <property type="match status" value="1"/>
</dbReference>
<dbReference type="Pfam" id="PF00392">
    <property type="entry name" value="GntR"/>
    <property type="match status" value="1"/>
</dbReference>
<sequence>MSIDEMSPVPFYVQLADLLAKQIEDGTLKPRQPIPSEAYLQQTYGVSRGTVRAAVKLMRERGLVLTFAGRGTWVAEQQ</sequence>
<dbReference type="AlphaFoldDB" id="A0A1C5KDT9"/>
<dbReference type="RefSeq" id="WP_197700013.1">
    <property type="nucleotide sequence ID" value="NZ_LRMV01000006.1"/>
</dbReference>
<name>A0A1C5KDT9_9ACTN</name>
<dbReference type="InterPro" id="IPR036390">
    <property type="entry name" value="WH_DNA-bd_sf"/>
</dbReference>
<dbReference type="SMART" id="SM00345">
    <property type="entry name" value="HTH_GNTR"/>
    <property type="match status" value="1"/>
</dbReference>
<dbReference type="PROSITE" id="PS50949">
    <property type="entry name" value="HTH_GNTR"/>
    <property type="match status" value="1"/>
</dbReference>
<organism evidence="5 6">
    <name type="scientific">Micromonospora rifamycinica</name>
    <dbReference type="NCBI Taxonomy" id="291594"/>
    <lineage>
        <taxon>Bacteria</taxon>
        <taxon>Bacillati</taxon>
        <taxon>Actinomycetota</taxon>
        <taxon>Actinomycetes</taxon>
        <taxon>Micromonosporales</taxon>
        <taxon>Micromonosporaceae</taxon>
        <taxon>Micromonospora</taxon>
    </lineage>
</organism>
<dbReference type="Proteomes" id="UP000198226">
    <property type="component" value="Chromosome I"/>
</dbReference>
<reference evidence="6" key="1">
    <citation type="submission" date="2016-06" db="EMBL/GenBank/DDBJ databases">
        <authorList>
            <person name="Varghese N."/>
            <person name="Submissions Spin"/>
        </authorList>
    </citation>
    <scope>NUCLEOTIDE SEQUENCE [LARGE SCALE GENOMIC DNA]</scope>
    <source>
        <strain evidence="6">DSM 44983</strain>
    </source>
</reference>
<evidence type="ECO:0000256" key="1">
    <source>
        <dbReference type="ARBA" id="ARBA00023015"/>
    </source>
</evidence>
<keyword evidence="3" id="KW-0804">Transcription</keyword>
<accession>A0A1C5KDT9</accession>
<evidence type="ECO:0000259" key="4">
    <source>
        <dbReference type="PROSITE" id="PS50949"/>
    </source>
</evidence>
<gene>
    <name evidence="5" type="ORF">GA0070623_5408</name>
</gene>
<dbReference type="EMBL" id="LT607752">
    <property type="protein sequence ID" value="SCG81035.1"/>
    <property type="molecule type" value="Genomic_DNA"/>
</dbReference>
<dbReference type="GO" id="GO:0003677">
    <property type="term" value="F:DNA binding"/>
    <property type="evidence" value="ECO:0007669"/>
    <property type="project" value="UniProtKB-KW"/>
</dbReference>
<keyword evidence="2" id="KW-0238">DNA-binding</keyword>
<dbReference type="PRINTS" id="PR00035">
    <property type="entry name" value="HTHGNTR"/>
</dbReference>
<evidence type="ECO:0000313" key="5">
    <source>
        <dbReference type="EMBL" id="SCG81035.1"/>
    </source>
</evidence>
<proteinExistence type="predicted"/>
<keyword evidence="6" id="KW-1185">Reference proteome</keyword>
<evidence type="ECO:0000256" key="3">
    <source>
        <dbReference type="ARBA" id="ARBA00023163"/>
    </source>
</evidence>